<dbReference type="Gene3D" id="3.30.200.20">
    <property type="entry name" value="Phosphorylase Kinase, domain 1"/>
    <property type="match status" value="1"/>
</dbReference>
<dbReference type="SUPFAM" id="SSF56112">
    <property type="entry name" value="Protein kinase-like (PK-like)"/>
    <property type="match status" value="1"/>
</dbReference>
<comment type="caution">
    <text evidence="3">The sequence shown here is derived from an EMBL/GenBank/DDBJ whole genome shotgun (WGS) entry which is preliminary data.</text>
</comment>
<dbReference type="AlphaFoldDB" id="A0A163LLU3"/>
<feature type="domain" description="Aminoglycoside phosphotransferase" evidence="2">
    <location>
        <begin position="23"/>
        <end position="262"/>
    </location>
</feature>
<accession>A0A163LLU3</accession>
<proteinExistence type="inferred from homology"/>
<evidence type="ECO:0000313" key="3">
    <source>
        <dbReference type="EMBL" id="KZS48234.1"/>
    </source>
</evidence>
<keyword evidence="3" id="KW-0808">Transferase</keyword>
<evidence type="ECO:0000256" key="1">
    <source>
        <dbReference type="ARBA" id="ARBA00038240"/>
    </source>
</evidence>
<dbReference type="Proteomes" id="UP000076796">
    <property type="component" value="Unassembled WGS sequence"/>
</dbReference>
<keyword evidence="4" id="KW-1185">Reference proteome</keyword>
<dbReference type="GO" id="GO:0019202">
    <property type="term" value="F:amino acid kinase activity"/>
    <property type="evidence" value="ECO:0007669"/>
    <property type="project" value="TreeGrafter"/>
</dbReference>
<evidence type="ECO:0000259" key="2">
    <source>
        <dbReference type="Pfam" id="PF01636"/>
    </source>
</evidence>
<dbReference type="STRING" id="59843.A3958_20205"/>
<dbReference type="Pfam" id="PF01636">
    <property type="entry name" value="APH"/>
    <property type="match status" value="1"/>
</dbReference>
<dbReference type="PANTHER" id="PTHR21064">
    <property type="entry name" value="AMINOGLYCOSIDE PHOSPHOTRANSFERASE DOMAIN-CONTAINING PROTEIN-RELATED"/>
    <property type="match status" value="1"/>
</dbReference>
<dbReference type="PANTHER" id="PTHR21064:SF6">
    <property type="entry name" value="AMINOGLYCOSIDE PHOSPHOTRANSFERASE DOMAIN-CONTAINING PROTEIN"/>
    <property type="match status" value="1"/>
</dbReference>
<dbReference type="InterPro" id="IPR011009">
    <property type="entry name" value="Kinase-like_dom_sf"/>
</dbReference>
<gene>
    <name evidence="3" type="ORF">AWU65_21015</name>
</gene>
<comment type="similarity">
    <text evidence="1">Belongs to the pseudomonas-type ThrB family.</text>
</comment>
<dbReference type="EMBL" id="LWMH01000001">
    <property type="protein sequence ID" value="KZS48234.1"/>
    <property type="molecule type" value="Genomic_DNA"/>
</dbReference>
<dbReference type="RefSeq" id="WP_063479225.1">
    <property type="nucleotide sequence ID" value="NZ_CP147845.1"/>
</dbReference>
<dbReference type="InterPro" id="IPR050249">
    <property type="entry name" value="Pseudomonas-type_ThrB"/>
</dbReference>
<dbReference type="GeneID" id="97556251"/>
<name>A0A163LLU3_9BACL</name>
<sequence>MIQRLMEAYWPDWNGSTVDGPTGWNNTTCFIHRVRENRRSVMRMYNTHRDKGKIQFELAVLNSLQQMPLSFRIPVPIISTSGDHVVQLSDGSDRYACLFAYIEGVRPEADSIQSVLSFGEKTGELVNALAVCSVGMDPVYPPYYELLQSYPLCSEAFVLDFCQRPPQPLSDLRDALLILEEAYVDICGRLDSLKKLPQQLVHGDLNFSNLLVDAEESSKVVALLDFEFCTRDVRAMEPAVVISGFLGSEFERELIKRFCEGFACRVRLSSEEITAIPFLMRLRMVDVFLHFMSRYIEGTDDVNVLREQVGSLAAGCKRLEHSHEWMDDMLNQYLM</sequence>
<reference evidence="3" key="1">
    <citation type="journal article" date="2016" name="Genome Announc.">
        <title>Draft genomes of two strains of Paenibacillus glucanolyticus with capability to degrade lignocellulose.</title>
        <authorList>
            <person name="Mathews S.L."/>
            <person name="Pawlak J."/>
            <person name="Grunden A.M."/>
        </authorList>
    </citation>
    <scope>NUCLEOTIDE SEQUENCE [LARGE SCALE GENOMIC DNA]</scope>
    <source>
        <strain evidence="3">SLM1</strain>
    </source>
</reference>
<dbReference type="InterPro" id="IPR002575">
    <property type="entry name" value="Aminoglycoside_PTrfase"/>
</dbReference>
<dbReference type="Gene3D" id="3.90.1200.10">
    <property type="match status" value="1"/>
</dbReference>
<organism evidence="3 4">
    <name type="scientific">Paenibacillus glucanolyticus</name>
    <dbReference type="NCBI Taxonomy" id="59843"/>
    <lineage>
        <taxon>Bacteria</taxon>
        <taxon>Bacillati</taxon>
        <taxon>Bacillota</taxon>
        <taxon>Bacilli</taxon>
        <taxon>Bacillales</taxon>
        <taxon>Paenibacillaceae</taxon>
        <taxon>Paenibacillus</taxon>
    </lineage>
</organism>
<dbReference type="OrthoDB" id="156345at2"/>
<evidence type="ECO:0000313" key="4">
    <source>
        <dbReference type="Proteomes" id="UP000076796"/>
    </source>
</evidence>
<protein>
    <submittedName>
        <fullName evidence="3">Aminoglycoside phosphotransferase</fullName>
    </submittedName>
</protein>